<dbReference type="KEGG" id="phl:KKY_2508"/>
<protein>
    <submittedName>
        <fullName evidence="6">Transcriptional regulator, LysR family</fullName>
    </submittedName>
</protein>
<keyword evidence="4" id="KW-0804">Transcription</keyword>
<organism evidence="6 7">
    <name type="scientific">Pelagibacterium halotolerans (strain DSM 22347 / JCM 15775 / CGMCC 1.7692 / B2)</name>
    <dbReference type="NCBI Taxonomy" id="1082931"/>
    <lineage>
        <taxon>Bacteria</taxon>
        <taxon>Pseudomonadati</taxon>
        <taxon>Pseudomonadota</taxon>
        <taxon>Alphaproteobacteria</taxon>
        <taxon>Hyphomicrobiales</taxon>
        <taxon>Devosiaceae</taxon>
        <taxon>Pelagibacterium</taxon>
    </lineage>
</organism>
<dbReference type="STRING" id="1082931.KKY_2508"/>
<dbReference type="InterPro" id="IPR058163">
    <property type="entry name" value="LysR-type_TF_proteobact-type"/>
</dbReference>
<dbReference type="InterPro" id="IPR036388">
    <property type="entry name" value="WH-like_DNA-bd_sf"/>
</dbReference>
<evidence type="ECO:0000256" key="4">
    <source>
        <dbReference type="ARBA" id="ARBA00023163"/>
    </source>
</evidence>
<dbReference type="PANTHER" id="PTHR30537:SF5">
    <property type="entry name" value="HTH-TYPE TRANSCRIPTIONAL ACTIVATOR TTDR-RELATED"/>
    <property type="match status" value="1"/>
</dbReference>
<dbReference type="GO" id="GO:0003677">
    <property type="term" value="F:DNA binding"/>
    <property type="evidence" value="ECO:0007669"/>
    <property type="project" value="UniProtKB-KW"/>
</dbReference>
<dbReference type="InterPro" id="IPR036390">
    <property type="entry name" value="WH_DNA-bd_sf"/>
</dbReference>
<dbReference type="Pfam" id="PF03466">
    <property type="entry name" value="LysR_substrate"/>
    <property type="match status" value="1"/>
</dbReference>
<evidence type="ECO:0000313" key="6">
    <source>
        <dbReference type="EMBL" id="AEQ52516.1"/>
    </source>
</evidence>
<keyword evidence="2" id="KW-0805">Transcription regulation</keyword>
<evidence type="ECO:0000256" key="1">
    <source>
        <dbReference type="ARBA" id="ARBA00009437"/>
    </source>
</evidence>
<dbReference type="PANTHER" id="PTHR30537">
    <property type="entry name" value="HTH-TYPE TRANSCRIPTIONAL REGULATOR"/>
    <property type="match status" value="1"/>
</dbReference>
<evidence type="ECO:0000313" key="7">
    <source>
        <dbReference type="Proteomes" id="UP000008850"/>
    </source>
</evidence>
<dbReference type="Gene3D" id="3.40.190.290">
    <property type="match status" value="1"/>
</dbReference>
<dbReference type="PROSITE" id="PS50931">
    <property type="entry name" value="HTH_LYSR"/>
    <property type="match status" value="1"/>
</dbReference>
<evidence type="ECO:0000256" key="3">
    <source>
        <dbReference type="ARBA" id="ARBA00023125"/>
    </source>
</evidence>
<gene>
    <name evidence="6" type="ordered locus">KKY_2508</name>
</gene>
<dbReference type="Proteomes" id="UP000008850">
    <property type="component" value="Chromosome"/>
</dbReference>
<evidence type="ECO:0000259" key="5">
    <source>
        <dbReference type="PROSITE" id="PS50931"/>
    </source>
</evidence>
<dbReference type="EMBL" id="CP003075">
    <property type="protein sequence ID" value="AEQ52516.1"/>
    <property type="molecule type" value="Genomic_DNA"/>
</dbReference>
<dbReference type="PRINTS" id="PR00039">
    <property type="entry name" value="HTHLYSR"/>
</dbReference>
<dbReference type="SUPFAM" id="SSF46785">
    <property type="entry name" value="Winged helix' DNA-binding domain"/>
    <property type="match status" value="1"/>
</dbReference>
<dbReference type="RefSeq" id="WP_014131665.1">
    <property type="nucleotide sequence ID" value="NC_016078.1"/>
</dbReference>
<keyword evidence="3" id="KW-0238">DNA-binding</keyword>
<dbReference type="AlphaFoldDB" id="G4R9Y9"/>
<dbReference type="GO" id="GO:0003700">
    <property type="term" value="F:DNA-binding transcription factor activity"/>
    <property type="evidence" value="ECO:0007669"/>
    <property type="project" value="InterPro"/>
</dbReference>
<dbReference type="InterPro" id="IPR005119">
    <property type="entry name" value="LysR_subst-bd"/>
</dbReference>
<name>G4R9Y9_PELHB</name>
<dbReference type="FunFam" id="1.10.10.10:FF:000001">
    <property type="entry name" value="LysR family transcriptional regulator"/>
    <property type="match status" value="1"/>
</dbReference>
<dbReference type="SUPFAM" id="SSF53850">
    <property type="entry name" value="Periplasmic binding protein-like II"/>
    <property type="match status" value="1"/>
</dbReference>
<evidence type="ECO:0000256" key="2">
    <source>
        <dbReference type="ARBA" id="ARBA00023015"/>
    </source>
</evidence>
<sequence length="320" mass="33830">MQRTKPLRQDQLDGLIAFSVLARTLSFRAAARELGISPSAMSHAIRSLEDRLGVALFARTTRQVGLTEAGVRFCQALLPALDGIADAIGTIELLATEVSGELRLNVPIAVAPKLVQDIVAPFMAKYPDVRVEVHASDSFDPVFQEGFDAGVRFGEMLDPDAVAIRLTEPFPIGCFGSPAYIGSRGEPVAPGDLDFHTCVGFRGADGHVQPWSLIMDGEHRDFAVVGGLTVSDATSNLAAGVAGAGLIHAAAPLAEHFVSSGVLVPVLGPYWPMTSGLFLYYSGRRQKLAKLAALIAFVTARTAQSAAVIPPSTNTADPVR</sequence>
<feature type="domain" description="HTH lysR-type" evidence="5">
    <location>
        <begin position="10"/>
        <end position="67"/>
    </location>
</feature>
<proteinExistence type="inferred from homology"/>
<accession>G4R9Y9</accession>
<dbReference type="Gene3D" id="1.10.10.10">
    <property type="entry name" value="Winged helix-like DNA-binding domain superfamily/Winged helix DNA-binding domain"/>
    <property type="match status" value="1"/>
</dbReference>
<dbReference type="Pfam" id="PF00126">
    <property type="entry name" value="HTH_1"/>
    <property type="match status" value="1"/>
</dbReference>
<comment type="similarity">
    <text evidence="1">Belongs to the LysR transcriptional regulatory family.</text>
</comment>
<dbReference type="InterPro" id="IPR000847">
    <property type="entry name" value="LysR_HTH_N"/>
</dbReference>
<dbReference type="eggNOG" id="COG0583">
    <property type="taxonomic scope" value="Bacteria"/>
</dbReference>
<keyword evidence="7" id="KW-1185">Reference proteome</keyword>
<reference evidence="6 7" key="1">
    <citation type="journal article" date="2012" name="J. Bacteriol.">
        <title>Complete genome sequence of Pelagibacterium halotolerans B2T.</title>
        <authorList>
            <person name="Huo Y.Y."/>
            <person name="Cheng H."/>
            <person name="Han X.F."/>
            <person name="Jiang X.W."/>
            <person name="Sun C."/>
            <person name="Zhang X.Q."/>
            <person name="Zhu X.F."/>
            <person name="Liu Y.F."/>
            <person name="Li P.F."/>
            <person name="Ni P.X."/>
            <person name="Wu M."/>
        </authorList>
    </citation>
    <scope>NUCLEOTIDE SEQUENCE [LARGE SCALE GENOMIC DNA]</scope>
    <source>
        <strain evidence="7">DSM 22347 / JCM 15775 / CGMCC 1.7692 / B2</strain>
    </source>
</reference>
<dbReference type="HOGENOM" id="CLU_039613_16_1_5"/>